<evidence type="ECO:0000313" key="1">
    <source>
        <dbReference type="EMBL" id="JAH44585.1"/>
    </source>
</evidence>
<protein>
    <submittedName>
        <fullName evidence="1">Uncharacterized protein</fullName>
    </submittedName>
</protein>
<sequence>MKQQDSINTLRFVKWNP</sequence>
<name>A0A0E9SVA7_ANGAN</name>
<reference evidence="1" key="1">
    <citation type="submission" date="2014-11" db="EMBL/GenBank/DDBJ databases">
        <authorList>
            <person name="Amaro Gonzalez C."/>
        </authorList>
    </citation>
    <scope>NUCLEOTIDE SEQUENCE</scope>
</reference>
<accession>A0A0E9SVA7</accession>
<reference evidence="1" key="2">
    <citation type="journal article" date="2015" name="Fish Shellfish Immunol.">
        <title>Early steps in the European eel (Anguilla anguilla)-Vibrio vulnificus interaction in the gills: Role of the RtxA13 toxin.</title>
        <authorList>
            <person name="Callol A."/>
            <person name="Pajuelo D."/>
            <person name="Ebbesson L."/>
            <person name="Teles M."/>
            <person name="MacKenzie S."/>
            <person name="Amaro C."/>
        </authorList>
    </citation>
    <scope>NUCLEOTIDE SEQUENCE</scope>
</reference>
<dbReference type="EMBL" id="GBXM01063992">
    <property type="protein sequence ID" value="JAH44585.1"/>
    <property type="molecule type" value="Transcribed_RNA"/>
</dbReference>
<dbReference type="AlphaFoldDB" id="A0A0E9SVA7"/>
<organism evidence="1">
    <name type="scientific">Anguilla anguilla</name>
    <name type="common">European freshwater eel</name>
    <name type="synonym">Muraena anguilla</name>
    <dbReference type="NCBI Taxonomy" id="7936"/>
    <lineage>
        <taxon>Eukaryota</taxon>
        <taxon>Metazoa</taxon>
        <taxon>Chordata</taxon>
        <taxon>Craniata</taxon>
        <taxon>Vertebrata</taxon>
        <taxon>Euteleostomi</taxon>
        <taxon>Actinopterygii</taxon>
        <taxon>Neopterygii</taxon>
        <taxon>Teleostei</taxon>
        <taxon>Anguilliformes</taxon>
        <taxon>Anguillidae</taxon>
        <taxon>Anguilla</taxon>
    </lineage>
</organism>
<proteinExistence type="predicted"/>